<dbReference type="EMBL" id="JBBNOP010000002">
    <property type="protein sequence ID" value="MEQ3362040.1"/>
    <property type="molecule type" value="Genomic_DNA"/>
</dbReference>
<feature type="domain" description="HTH marR-type" evidence="1">
    <location>
        <begin position="13"/>
        <end position="148"/>
    </location>
</feature>
<evidence type="ECO:0000313" key="2">
    <source>
        <dbReference type="EMBL" id="MEQ3362040.1"/>
    </source>
</evidence>
<dbReference type="SUPFAM" id="SSF46785">
    <property type="entry name" value="Winged helix' DNA-binding domain"/>
    <property type="match status" value="1"/>
</dbReference>
<dbReference type="RefSeq" id="WP_102373596.1">
    <property type="nucleotide sequence ID" value="NZ_JBBNOP010000002.1"/>
</dbReference>
<comment type="caution">
    <text evidence="2">The sequence shown here is derived from an EMBL/GenBank/DDBJ whole genome shotgun (WGS) entry which is preliminary data.</text>
</comment>
<organism evidence="2 3">
    <name type="scientific">Raoultibacter massiliensis</name>
    <dbReference type="NCBI Taxonomy" id="1852371"/>
    <lineage>
        <taxon>Bacteria</taxon>
        <taxon>Bacillati</taxon>
        <taxon>Actinomycetota</taxon>
        <taxon>Coriobacteriia</taxon>
        <taxon>Eggerthellales</taxon>
        <taxon>Eggerthellaceae</taxon>
        <taxon>Raoultibacter</taxon>
    </lineage>
</organism>
<evidence type="ECO:0000313" key="3">
    <source>
        <dbReference type="Proteomes" id="UP001487305"/>
    </source>
</evidence>
<protein>
    <recommendedName>
        <fullName evidence="1">HTH marR-type domain-containing protein</fullName>
    </recommendedName>
</protein>
<dbReference type="InterPro" id="IPR036390">
    <property type="entry name" value="WH_DNA-bd_sf"/>
</dbReference>
<dbReference type="Proteomes" id="UP001487305">
    <property type="component" value="Unassembled WGS sequence"/>
</dbReference>
<dbReference type="PROSITE" id="PS50995">
    <property type="entry name" value="HTH_MARR_2"/>
    <property type="match status" value="1"/>
</dbReference>
<accession>A0ABV1JAC0</accession>
<proteinExistence type="predicted"/>
<dbReference type="Gene3D" id="1.10.10.10">
    <property type="entry name" value="Winged helix-like DNA-binding domain superfamily/Winged helix DNA-binding domain"/>
    <property type="match status" value="1"/>
</dbReference>
<dbReference type="InterPro" id="IPR036388">
    <property type="entry name" value="WH-like_DNA-bd_sf"/>
</dbReference>
<dbReference type="PANTHER" id="PTHR33164">
    <property type="entry name" value="TRANSCRIPTIONAL REGULATOR, MARR FAMILY"/>
    <property type="match status" value="1"/>
</dbReference>
<dbReference type="PANTHER" id="PTHR33164:SF58">
    <property type="entry name" value="DNA-BINDING TRANSCRIPTIONAL REPRESSOR SCOC"/>
    <property type="match status" value="1"/>
</dbReference>
<sequence>MERGGGTVSGKHADSVYYRVLDDALSLSEKIEQMGRKRFDELTGRQIMFLAMISSFDEKPSLGDMARKARCSHQNAKTVLGALHKKGFLDFKLDADDQRVLRIHLTKKGRVVGLRALEELDRLVSRIGENVDREAAEAFADVIAELSEVFGGTFSLMGDGQEEQAAL</sequence>
<gene>
    <name evidence="2" type="ORF">AAA083_03500</name>
</gene>
<keyword evidence="3" id="KW-1185">Reference proteome</keyword>
<evidence type="ECO:0000259" key="1">
    <source>
        <dbReference type="PROSITE" id="PS50995"/>
    </source>
</evidence>
<name>A0ABV1JAC0_9ACTN</name>
<dbReference type="SMART" id="SM00347">
    <property type="entry name" value="HTH_MARR"/>
    <property type="match status" value="1"/>
</dbReference>
<reference evidence="2 3" key="1">
    <citation type="submission" date="2024-04" db="EMBL/GenBank/DDBJ databases">
        <title>Human intestinal bacterial collection.</title>
        <authorList>
            <person name="Pauvert C."/>
            <person name="Hitch T.C.A."/>
            <person name="Clavel T."/>
        </authorList>
    </citation>
    <scope>NUCLEOTIDE SEQUENCE [LARGE SCALE GENOMIC DNA]</scope>
    <source>
        <strain evidence="2 3">CLA-KB-H42</strain>
    </source>
</reference>
<dbReference type="InterPro" id="IPR000835">
    <property type="entry name" value="HTH_MarR-typ"/>
</dbReference>
<dbReference type="InterPro" id="IPR039422">
    <property type="entry name" value="MarR/SlyA-like"/>
</dbReference>